<protein>
    <submittedName>
        <fullName evidence="1">Uncharacterized protein</fullName>
    </submittedName>
</protein>
<accession>A0AAW0ELH4</accession>
<comment type="caution">
    <text evidence="1">The sequence shown here is derived from an EMBL/GenBank/DDBJ whole genome shotgun (WGS) entry which is preliminary data.</text>
</comment>
<keyword evidence="2" id="KW-1185">Reference proteome</keyword>
<sequence>MDRCASPSITSSRAPPFSLVEFGNLVSAALDSPDSILSSDASTFFSLSNASRCGTPAGSEQSGGSRVRQMLQKFKKRASSLVKRPSTRRLSSLRASSPEYQIPELSLSPENEFAPYMPLVTQYERRTPYVRPISTCMSTPSLPSQYTLESHYGTTSNSSHSYSIPSPSTSDSSCCSSGTSSESQHPTTPLNTVFEECAIRRWSHCSTDTDETPSDPF</sequence>
<proteinExistence type="predicted"/>
<evidence type="ECO:0000313" key="2">
    <source>
        <dbReference type="Proteomes" id="UP001362999"/>
    </source>
</evidence>
<dbReference type="EMBL" id="JAWWNJ010000001">
    <property type="protein sequence ID" value="KAK7064949.1"/>
    <property type="molecule type" value="Genomic_DNA"/>
</dbReference>
<dbReference type="AlphaFoldDB" id="A0AAW0ELH4"/>
<reference evidence="1 2" key="1">
    <citation type="journal article" date="2024" name="J Genomics">
        <title>Draft genome sequencing and assembly of Favolaschia claudopus CIRM-BRFM 2984 isolated from oak limbs.</title>
        <authorList>
            <person name="Navarro D."/>
            <person name="Drula E."/>
            <person name="Chaduli D."/>
            <person name="Cazenave R."/>
            <person name="Ahrendt S."/>
            <person name="Wang J."/>
            <person name="Lipzen A."/>
            <person name="Daum C."/>
            <person name="Barry K."/>
            <person name="Grigoriev I.V."/>
            <person name="Favel A."/>
            <person name="Rosso M.N."/>
            <person name="Martin F."/>
        </authorList>
    </citation>
    <scope>NUCLEOTIDE SEQUENCE [LARGE SCALE GENOMIC DNA]</scope>
    <source>
        <strain evidence="1 2">CIRM-BRFM 2984</strain>
    </source>
</reference>
<name>A0AAW0ELH4_9AGAR</name>
<feature type="non-terminal residue" evidence="1">
    <location>
        <position position="217"/>
    </location>
</feature>
<organism evidence="1 2">
    <name type="scientific">Favolaschia claudopus</name>
    <dbReference type="NCBI Taxonomy" id="2862362"/>
    <lineage>
        <taxon>Eukaryota</taxon>
        <taxon>Fungi</taxon>
        <taxon>Dikarya</taxon>
        <taxon>Basidiomycota</taxon>
        <taxon>Agaricomycotina</taxon>
        <taxon>Agaricomycetes</taxon>
        <taxon>Agaricomycetidae</taxon>
        <taxon>Agaricales</taxon>
        <taxon>Marasmiineae</taxon>
        <taxon>Mycenaceae</taxon>
        <taxon>Favolaschia</taxon>
    </lineage>
</organism>
<gene>
    <name evidence="1" type="ORF">R3P38DRAFT_2491252</name>
</gene>
<evidence type="ECO:0000313" key="1">
    <source>
        <dbReference type="EMBL" id="KAK7064949.1"/>
    </source>
</evidence>
<dbReference type="Proteomes" id="UP001362999">
    <property type="component" value="Unassembled WGS sequence"/>
</dbReference>